<dbReference type="PROSITE" id="PS01162">
    <property type="entry name" value="QOR_ZETA_CRYSTAL"/>
    <property type="match status" value="1"/>
</dbReference>
<proteinExistence type="predicted"/>
<dbReference type="InterPro" id="IPR002364">
    <property type="entry name" value="Quin_OxRdtase/zeta-crystal_CS"/>
</dbReference>
<dbReference type="SMART" id="SM00829">
    <property type="entry name" value="PKS_ER"/>
    <property type="match status" value="1"/>
</dbReference>
<comment type="caution">
    <text evidence="2">The sequence shown here is derived from an EMBL/GenBank/DDBJ whole genome shotgun (WGS) entry which is preliminary data.</text>
</comment>
<dbReference type="Gene3D" id="3.90.180.10">
    <property type="entry name" value="Medium-chain alcohol dehydrogenases, catalytic domain"/>
    <property type="match status" value="1"/>
</dbReference>
<keyword evidence="3" id="KW-1185">Reference proteome</keyword>
<evidence type="ECO:0000313" key="3">
    <source>
        <dbReference type="Proteomes" id="UP000673394"/>
    </source>
</evidence>
<dbReference type="CDD" id="cd08267">
    <property type="entry name" value="MDR1"/>
    <property type="match status" value="1"/>
</dbReference>
<name>A0ABS5CDQ6_9BACL</name>
<gene>
    <name evidence="2" type="ORF">I8J30_15150</name>
</gene>
<dbReference type="PANTHER" id="PTHR44013:SF1">
    <property type="entry name" value="ZINC-TYPE ALCOHOL DEHYDROGENASE-LIKE PROTEIN C16A3.02C"/>
    <property type="match status" value="1"/>
</dbReference>
<organism evidence="2 3">
    <name type="scientific">Paenibacillus lignilyticus</name>
    <dbReference type="NCBI Taxonomy" id="1172615"/>
    <lineage>
        <taxon>Bacteria</taxon>
        <taxon>Bacillati</taxon>
        <taxon>Bacillota</taxon>
        <taxon>Bacilli</taxon>
        <taxon>Bacillales</taxon>
        <taxon>Paenibacillaceae</taxon>
        <taxon>Paenibacillus</taxon>
    </lineage>
</organism>
<dbReference type="Pfam" id="PF13602">
    <property type="entry name" value="ADH_zinc_N_2"/>
    <property type="match status" value="1"/>
</dbReference>
<accession>A0ABS5CDQ6</accession>
<dbReference type="InterPro" id="IPR020843">
    <property type="entry name" value="ER"/>
</dbReference>
<dbReference type="InterPro" id="IPR013154">
    <property type="entry name" value="ADH-like_N"/>
</dbReference>
<evidence type="ECO:0000259" key="1">
    <source>
        <dbReference type="SMART" id="SM00829"/>
    </source>
</evidence>
<dbReference type="Proteomes" id="UP000673394">
    <property type="component" value="Unassembled WGS sequence"/>
</dbReference>
<protein>
    <submittedName>
        <fullName evidence="2">NAD(P)-dependent alcohol dehydrogenase</fullName>
    </submittedName>
</protein>
<sequence>MKAIVYTSYGQPEVLSLQEVPKPTPKDNEVLIQVHAASVNSWDWDLLRGVPYLVRLGGLRGPRYPILGADVAGRIVSVGKEIKQLRAGDEVFGDISGCNWGGFAEYVCARETALSIKPDGMSFEEAAALPQAAVLALQGLRKGELREGHKVLINGAGGGVGTFALQIAKSYGAEVTAVDHGSKLELLRSLGADKVIDYTKEDFTHNRHRRYDLILDVAGFRSMFDYKRALAPTGIYVMIGGSTPRILQLIIVGAWAKRTGNKKMNLLLHKPSRDDQDTIGKLYETGQIKPVIDRKYLLSQTADALKRLGEGNAKGKLIIQVMGK</sequence>
<feature type="domain" description="Enoyl reductase (ER)" evidence="1">
    <location>
        <begin position="10"/>
        <end position="319"/>
    </location>
</feature>
<reference evidence="2 3" key="1">
    <citation type="submission" date="2021-04" db="EMBL/GenBank/DDBJ databases">
        <title>Paenibacillus sp. DLE-14 whole genome sequence.</title>
        <authorList>
            <person name="Ham Y.J."/>
        </authorList>
    </citation>
    <scope>NUCLEOTIDE SEQUENCE [LARGE SCALE GENOMIC DNA]</scope>
    <source>
        <strain evidence="2 3">DLE-14</strain>
    </source>
</reference>
<dbReference type="SUPFAM" id="SSF51735">
    <property type="entry name" value="NAD(P)-binding Rossmann-fold domains"/>
    <property type="match status" value="1"/>
</dbReference>
<dbReference type="Gene3D" id="3.40.50.720">
    <property type="entry name" value="NAD(P)-binding Rossmann-like Domain"/>
    <property type="match status" value="1"/>
</dbReference>
<dbReference type="PANTHER" id="PTHR44013">
    <property type="entry name" value="ZINC-TYPE ALCOHOL DEHYDROGENASE-LIKE PROTEIN C16A3.02C"/>
    <property type="match status" value="1"/>
</dbReference>
<dbReference type="InterPro" id="IPR011032">
    <property type="entry name" value="GroES-like_sf"/>
</dbReference>
<evidence type="ECO:0000313" key="2">
    <source>
        <dbReference type="EMBL" id="MBP3964053.1"/>
    </source>
</evidence>
<dbReference type="EMBL" id="JAGKSP010000005">
    <property type="protein sequence ID" value="MBP3964053.1"/>
    <property type="molecule type" value="Genomic_DNA"/>
</dbReference>
<dbReference type="Pfam" id="PF08240">
    <property type="entry name" value="ADH_N"/>
    <property type="match status" value="1"/>
</dbReference>
<dbReference type="InterPro" id="IPR052733">
    <property type="entry name" value="Chloroplast_QOR"/>
</dbReference>
<dbReference type="SUPFAM" id="SSF50129">
    <property type="entry name" value="GroES-like"/>
    <property type="match status" value="1"/>
</dbReference>
<dbReference type="InterPro" id="IPR036291">
    <property type="entry name" value="NAD(P)-bd_dom_sf"/>
</dbReference>